<dbReference type="InterPro" id="IPR050110">
    <property type="entry name" value="Glyoxalase_II_hydrolase"/>
</dbReference>
<dbReference type="InterPro" id="IPR036866">
    <property type="entry name" value="RibonucZ/Hydroxyglut_hydro"/>
</dbReference>
<accession>A0A1W1H9K9</accession>
<evidence type="ECO:0000313" key="3">
    <source>
        <dbReference type="Proteomes" id="UP000191931"/>
    </source>
</evidence>
<dbReference type="SMART" id="SM00849">
    <property type="entry name" value="Lactamase_B"/>
    <property type="match status" value="1"/>
</dbReference>
<keyword evidence="2" id="KW-0378">Hydrolase</keyword>
<dbReference type="STRING" id="1246637.MTBBW1_1680041"/>
<dbReference type="AlphaFoldDB" id="A0A1W1H9K9"/>
<dbReference type="EMBL" id="FWEV01000077">
    <property type="protein sequence ID" value="SLM29129.1"/>
    <property type="molecule type" value="Genomic_DNA"/>
</dbReference>
<evidence type="ECO:0000313" key="2">
    <source>
        <dbReference type="EMBL" id="SLM29129.1"/>
    </source>
</evidence>
<dbReference type="PANTHER" id="PTHR43705:SF1">
    <property type="entry name" value="HYDROXYACYLGLUTATHIONE HYDROLASE GLOB"/>
    <property type="match status" value="1"/>
</dbReference>
<reference evidence="2 3" key="1">
    <citation type="submission" date="2017-03" db="EMBL/GenBank/DDBJ databases">
        <authorList>
            <person name="Afonso C.L."/>
            <person name="Miller P.J."/>
            <person name="Scott M.A."/>
            <person name="Spackman E."/>
            <person name="Goraichik I."/>
            <person name="Dimitrov K.M."/>
            <person name="Suarez D.L."/>
            <person name="Swayne D.E."/>
        </authorList>
    </citation>
    <scope>NUCLEOTIDE SEQUENCE [LARGE SCALE GENOMIC DNA]</scope>
    <source>
        <strain evidence="2">PRJEB14757</strain>
    </source>
</reference>
<organism evidence="2 3">
    <name type="scientific">Desulfamplus magnetovallimortis</name>
    <dbReference type="NCBI Taxonomy" id="1246637"/>
    <lineage>
        <taxon>Bacteria</taxon>
        <taxon>Pseudomonadati</taxon>
        <taxon>Thermodesulfobacteriota</taxon>
        <taxon>Desulfobacteria</taxon>
        <taxon>Desulfobacterales</taxon>
        <taxon>Desulfobacteraceae</taxon>
        <taxon>Desulfamplus</taxon>
    </lineage>
</organism>
<dbReference type="EC" id="3.1.2.6" evidence="2"/>
<proteinExistence type="predicted"/>
<dbReference type="PANTHER" id="PTHR43705">
    <property type="entry name" value="HYDROXYACYLGLUTATHIONE HYDROLASE"/>
    <property type="match status" value="1"/>
</dbReference>
<dbReference type="RefSeq" id="WP_080805835.1">
    <property type="nucleotide sequence ID" value="NZ_LT828551.1"/>
</dbReference>
<dbReference type="Gene3D" id="3.60.15.10">
    <property type="entry name" value="Ribonuclease Z/Hydroxyacylglutathione hydrolase-like"/>
    <property type="match status" value="1"/>
</dbReference>
<dbReference type="InterPro" id="IPR001279">
    <property type="entry name" value="Metallo-B-lactamas"/>
</dbReference>
<dbReference type="SUPFAM" id="SSF56281">
    <property type="entry name" value="Metallo-hydrolase/oxidoreductase"/>
    <property type="match status" value="1"/>
</dbReference>
<gene>
    <name evidence="2" type="ORF">MTBBW1_1680041</name>
</gene>
<evidence type="ECO:0000259" key="1">
    <source>
        <dbReference type="SMART" id="SM00849"/>
    </source>
</evidence>
<name>A0A1W1H9K9_9BACT</name>
<dbReference type="OrthoDB" id="9802248at2"/>
<feature type="domain" description="Metallo-beta-lactamase" evidence="1">
    <location>
        <begin position="13"/>
        <end position="165"/>
    </location>
</feature>
<protein>
    <submittedName>
        <fullName evidence="2">Putative Hydroxyacylglutathione hydrolase</fullName>
        <ecNumber evidence="2">3.1.2.6</ecNumber>
    </submittedName>
</protein>
<keyword evidence="3" id="KW-1185">Reference proteome</keyword>
<dbReference type="Pfam" id="PF00753">
    <property type="entry name" value="Lactamase_B"/>
    <property type="match status" value="1"/>
</dbReference>
<dbReference type="GO" id="GO:0004416">
    <property type="term" value="F:hydroxyacylglutathione hydrolase activity"/>
    <property type="evidence" value="ECO:0007669"/>
    <property type="project" value="UniProtKB-EC"/>
</dbReference>
<sequence length="229" mass="25028">MDIVGLLSQDSMANYSYLIVGAENRAFCVDPWDGSSIFKVISNRGLTLEGIINTHLHFDHTRGNDSLAKLTGAEIFSKESLLEKGSIDLGDGASMEFMDANGHTMDHLVILLKEGSEIVGFISGDVLFNCGVGNCKSGGNVDILYETVTKINSILPDEAILYPGHDYMATNLGFSMANGVVKAGELIDSIEDTTCFNTTMGLERELNLFLQADSLETFRTLRDKRDQWA</sequence>
<dbReference type="Proteomes" id="UP000191931">
    <property type="component" value="Unassembled WGS sequence"/>
</dbReference>